<proteinExistence type="predicted"/>
<feature type="region of interest" description="Disordered" evidence="1">
    <location>
        <begin position="77"/>
        <end position="101"/>
    </location>
</feature>
<protein>
    <submittedName>
        <fullName evidence="2">Uncharacterized protein</fullName>
    </submittedName>
</protein>
<accession>A0A976N0Q9</accession>
<name>A0A976N0Q9_9VIRU</name>
<organism evidence="2">
    <name type="scientific">Sigmofec virus UA08Rod_6997</name>
    <dbReference type="NCBI Taxonomy" id="2929243"/>
    <lineage>
        <taxon>Viruses</taxon>
        <taxon>Monodnaviria</taxon>
        <taxon>Sangervirae</taxon>
        <taxon>Phixviricota</taxon>
        <taxon>Malgrandaviricetes</taxon>
        <taxon>Petitvirales</taxon>
        <taxon>Microviridae</taxon>
    </lineage>
</organism>
<reference evidence="2" key="1">
    <citation type="submission" date="2022-02" db="EMBL/GenBank/DDBJ databases">
        <title>Towards deciphering the DNA virus diversity associated with rodent species in the families Cricetidae and Heteromyidae.</title>
        <authorList>
            <person name="Lund M."/>
            <person name="Larsen B.B."/>
            <person name="Gryseels S."/>
            <person name="Kraberger S."/>
            <person name="Rowsey D.M."/>
            <person name="Steger L."/>
            <person name="Yule K.M."/>
            <person name="Upham N.S."/>
            <person name="Worobey M."/>
            <person name="Van Doorslaer K."/>
            <person name="Varsani A."/>
        </authorList>
    </citation>
    <scope>NUCLEOTIDE SEQUENCE</scope>
    <source>
        <strain evidence="2">UA08Rod_6997</strain>
    </source>
</reference>
<evidence type="ECO:0000256" key="1">
    <source>
        <dbReference type="SAM" id="MobiDB-lite"/>
    </source>
</evidence>
<evidence type="ECO:0000313" key="2">
    <source>
        <dbReference type="EMBL" id="UPW40778.1"/>
    </source>
</evidence>
<feature type="region of interest" description="Disordered" evidence="1">
    <location>
        <begin position="1"/>
        <end position="20"/>
    </location>
</feature>
<sequence length="101" mass="11486">MSKFRSFFDESENPIGEFNDGDYIVDNTGYISLEEQLKRCLRERSFAVEDDSGIDPDVDLSELELEEKEAETQLFISKQISVEPEQAAESQADGSIDKQEN</sequence>
<dbReference type="EMBL" id="OM869496">
    <property type="protein sequence ID" value="UPW40778.1"/>
    <property type="molecule type" value="Genomic_DNA"/>
</dbReference>